<dbReference type="PANTHER" id="PTHR24198">
    <property type="entry name" value="ANKYRIN REPEAT AND PROTEIN KINASE DOMAIN-CONTAINING PROTEIN"/>
    <property type="match status" value="1"/>
</dbReference>
<dbReference type="Proteomes" id="UP000288216">
    <property type="component" value="Unassembled WGS sequence"/>
</dbReference>
<dbReference type="Gene3D" id="1.25.40.20">
    <property type="entry name" value="Ankyrin repeat-containing domain"/>
    <property type="match status" value="2"/>
</dbReference>
<dbReference type="STRING" id="75743.A0A401QL72"/>
<dbReference type="PROSITE" id="PS50088">
    <property type="entry name" value="ANK_REPEAT"/>
    <property type="match status" value="2"/>
</dbReference>
<dbReference type="Pfam" id="PF12796">
    <property type="entry name" value="Ank_2"/>
    <property type="match status" value="1"/>
</dbReference>
<dbReference type="AlphaFoldDB" id="A0A401QL72"/>
<dbReference type="PROSITE" id="PS50297">
    <property type="entry name" value="ANK_REP_REGION"/>
    <property type="match status" value="2"/>
</dbReference>
<keyword evidence="1" id="KW-0677">Repeat</keyword>
<organism evidence="4 5">
    <name type="scientific">Scyliorhinus torazame</name>
    <name type="common">Cloudy catshark</name>
    <name type="synonym">Catulus torazame</name>
    <dbReference type="NCBI Taxonomy" id="75743"/>
    <lineage>
        <taxon>Eukaryota</taxon>
        <taxon>Metazoa</taxon>
        <taxon>Chordata</taxon>
        <taxon>Craniata</taxon>
        <taxon>Vertebrata</taxon>
        <taxon>Chondrichthyes</taxon>
        <taxon>Elasmobranchii</taxon>
        <taxon>Galeomorphii</taxon>
        <taxon>Galeoidea</taxon>
        <taxon>Carcharhiniformes</taxon>
        <taxon>Scyliorhinidae</taxon>
        <taxon>Scyliorhinus</taxon>
    </lineage>
</organism>
<reference evidence="4 5" key="1">
    <citation type="journal article" date="2018" name="Nat. Ecol. Evol.">
        <title>Shark genomes provide insights into elasmobranch evolution and the origin of vertebrates.</title>
        <authorList>
            <person name="Hara Y"/>
            <person name="Yamaguchi K"/>
            <person name="Onimaru K"/>
            <person name="Kadota M"/>
            <person name="Koyanagi M"/>
            <person name="Keeley SD"/>
            <person name="Tatsumi K"/>
            <person name="Tanaka K"/>
            <person name="Motone F"/>
            <person name="Kageyama Y"/>
            <person name="Nozu R"/>
            <person name="Adachi N"/>
            <person name="Nishimura O"/>
            <person name="Nakagawa R"/>
            <person name="Tanegashima C"/>
            <person name="Kiyatake I"/>
            <person name="Matsumoto R"/>
            <person name="Murakumo K"/>
            <person name="Nishida K"/>
            <person name="Terakita A"/>
            <person name="Kuratani S"/>
            <person name="Sato K"/>
            <person name="Hyodo S Kuraku.S."/>
        </authorList>
    </citation>
    <scope>NUCLEOTIDE SEQUENCE [LARGE SCALE GENOMIC DNA]</scope>
</reference>
<accession>A0A401QL72</accession>
<protein>
    <submittedName>
        <fullName evidence="4">Uncharacterized protein</fullName>
    </submittedName>
</protein>
<sequence length="170" mass="19044">CAVHLLGFGSHVNSRTEDNDDSALHIAARFGLEEHVTLYLEHGASINRMNDCGQMPLHCVCAQSHGKEDAERYYRVCKRLIDHGGSVAALDEEKQSALHLACRTANYRVVDLLLRKGIDVNRMDYGGNAPMHKALQAVAYRLEHEPERTVRSLLNYGSIRIWPGAIPKVR</sequence>
<dbReference type="InterPro" id="IPR036770">
    <property type="entry name" value="Ankyrin_rpt-contain_sf"/>
</dbReference>
<feature type="non-terminal residue" evidence="4">
    <location>
        <position position="1"/>
    </location>
</feature>
<dbReference type="SUPFAM" id="SSF48403">
    <property type="entry name" value="Ankyrin repeat"/>
    <property type="match status" value="1"/>
</dbReference>
<dbReference type="OMA" id="RIWPGAI"/>
<evidence type="ECO:0000256" key="2">
    <source>
        <dbReference type="ARBA" id="ARBA00023043"/>
    </source>
</evidence>
<evidence type="ECO:0000313" key="4">
    <source>
        <dbReference type="EMBL" id="GCB86129.1"/>
    </source>
</evidence>
<dbReference type="SMART" id="SM00248">
    <property type="entry name" value="ANK"/>
    <property type="match status" value="3"/>
</dbReference>
<comment type="caution">
    <text evidence="4">The sequence shown here is derived from an EMBL/GenBank/DDBJ whole genome shotgun (WGS) entry which is preliminary data.</text>
</comment>
<keyword evidence="5" id="KW-1185">Reference proteome</keyword>
<evidence type="ECO:0000256" key="3">
    <source>
        <dbReference type="PROSITE-ProRule" id="PRU00023"/>
    </source>
</evidence>
<keyword evidence="2 3" id="KW-0040">ANK repeat</keyword>
<name>A0A401QL72_SCYTO</name>
<evidence type="ECO:0000313" key="5">
    <source>
        <dbReference type="Proteomes" id="UP000288216"/>
    </source>
</evidence>
<dbReference type="EMBL" id="BFAA01243078">
    <property type="protein sequence ID" value="GCB86129.1"/>
    <property type="molecule type" value="Genomic_DNA"/>
</dbReference>
<gene>
    <name evidence="4" type="ORF">scyTo_0026806</name>
</gene>
<feature type="repeat" description="ANK" evidence="3">
    <location>
        <begin position="19"/>
        <end position="51"/>
    </location>
</feature>
<dbReference type="OrthoDB" id="366390at2759"/>
<dbReference type="InterPro" id="IPR002110">
    <property type="entry name" value="Ankyrin_rpt"/>
</dbReference>
<dbReference type="GO" id="GO:0005737">
    <property type="term" value="C:cytoplasm"/>
    <property type="evidence" value="ECO:0007669"/>
    <property type="project" value="TreeGrafter"/>
</dbReference>
<proteinExistence type="predicted"/>
<dbReference type="PANTHER" id="PTHR24198:SF173">
    <property type="entry name" value="ANKYRIN REPEAT AND SOCS BOX PROTEIN 10-RELATED"/>
    <property type="match status" value="1"/>
</dbReference>
<evidence type="ECO:0000256" key="1">
    <source>
        <dbReference type="ARBA" id="ARBA00022737"/>
    </source>
</evidence>
<feature type="repeat" description="ANK" evidence="3">
    <location>
        <begin position="93"/>
        <end position="125"/>
    </location>
</feature>